<evidence type="ECO:0000313" key="3">
    <source>
        <dbReference type="Proteomes" id="UP001530315"/>
    </source>
</evidence>
<feature type="region of interest" description="Disordered" evidence="1">
    <location>
        <begin position="1"/>
        <end position="135"/>
    </location>
</feature>
<protein>
    <submittedName>
        <fullName evidence="2">Uncharacterized protein</fullName>
    </submittedName>
</protein>
<dbReference type="AlphaFoldDB" id="A0ABD3Q9W2"/>
<feature type="compositionally biased region" description="Basic residues" evidence="1">
    <location>
        <begin position="121"/>
        <end position="134"/>
    </location>
</feature>
<evidence type="ECO:0000256" key="1">
    <source>
        <dbReference type="SAM" id="MobiDB-lite"/>
    </source>
</evidence>
<proteinExistence type="predicted"/>
<evidence type="ECO:0000313" key="2">
    <source>
        <dbReference type="EMBL" id="KAL3796531.1"/>
    </source>
</evidence>
<accession>A0ABD3Q9W2</accession>
<dbReference type="Proteomes" id="UP001530315">
    <property type="component" value="Unassembled WGS sequence"/>
</dbReference>
<feature type="compositionally biased region" description="Basic residues" evidence="1">
    <location>
        <begin position="86"/>
        <end position="97"/>
    </location>
</feature>
<gene>
    <name evidence="2" type="ORF">ACHAW5_004433</name>
</gene>
<dbReference type="EMBL" id="JALLAZ020000385">
    <property type="protein sequence ID" value="KAL3796531.1"/>
    <property type="molecule type" value="Genomic_DNA"/>
</dbReference>
<name>A0ABD3Q9W2_9STRA</name>
<reference evidence="2 3" key="1">
    <citation type="submission" date="2024-10" db="EMBL/GenBank/DDBJ databases">
        <title>Updated reference genomes for cyclostephanoid diatoms.</title>
        <authorList>
            <person name="Roberts W.R."/>
            <person name="Alverson A.J."/>
        </authorList>
    </citation>
    <scope>NUCLEOTIDE SEQUENCE [LARGE SCALE GENOMIC DNA]</scope>
    <source>
        <strain evidence="2 3">AJA276-08</strain>
    </source>
</reference>
<organism evidence="2 3">
    <name type="scientific">Stephanodiscus triporus</name>
    <dbReference type="NCBI Taxonomy" id="2934178"/>
    <lineage>
        <taxon>Eukaryota</taxon>
        <taxon>Sar</taxon>
        <taxon>Stramenopiles</taxon>
        <taxon>Ochrophyta</taxon>
        <taxon>Bacillariophyta</taxon>
        <taxon>Coscinodiscophyceae</taxon>
        <taxon>Thalassiosirophycidae</taxon>
        <taxon>Stephanodiscales</taxon>
        <taxon>Stephanodiscaceae</taxon>
        <taxon>Stephanodiscus</taxon>
    </lineage>
</organism>
<sequence length="294" mass="32729">MSDDESSSSEDLPLSALGKKLKKDDSDEAEFEDVDDDEDDDMGKEPNDDSDDFIVEDDDDDDDDDEDGDYNSDSSDDVPLSSLKSPQKKATKVKPAAKKSTSAKKDAPKKKATKKTETKTPVKKKKSMSAKKASKVASSTSASANYLCASSELYSQCDKGKLIQSLLVRWWYAYQWPDPKTLPASTPKGYDALDGFPGVYICTQGSNVGKFLDKRDRDQAPSFKNFAKKNSEELKDMLLRAIERQLKDLIKYEGEGTDAEKNLKVLEKWTMKLNCSKADKEAEKVLKAKRLTLP</sequence>
<comment type="caution">
    <text evidence="2">The sequence shown here is derived from an EMBL/GenBank/DDBJ whole genome shotgun (WGS) entry which is preliminary data.</text>
</comment>
<keyword evidence="3" id="KW-1185">Reference proteome</keyword>
<feature type="compositionally biased region" description="Acidic residues" evidence="1">
    <location>
        <begin position="26"/>
        <end position="76"/>
    </location>
</feature>